<reference evidence="3 4" key="1">
    <citation type="submission" date="2017-09" db="EMBL/GenBank/DDBJ databases">
        <title>Complete Genome sequence of Lysobacter capsici KNU-15.</title>
        <authorList>
            <person name="Kim M.-C."/>
            <person name="Yi H."/>
            <person name="Lee D.-W."/>
            <person name="Shin J.-H."/>
        </authorList>
    </citation>
    <scope>NUCLEOTIDE SEQUENCE [LARGE SCALE GENOMIC DNA]</scope>
    <source>
        <strain evidence="3 4">KNU-15</strain>
    </source>
</reference>
<dbReference type="Proteomes" id="UP000218385">
    <property type="component" value="Chromosome"/>
</dbReference>
<organism evidence="3 4">
    <name type="scientific">Pseudomonas frederiksbergensis</name>
    <dbReference type="NCBI Taxonomy" id="104087"/>
    <lineage>
        <taxon>Bacteria</taxon>
        <taxon>Pseudomonadati</taxon>
        <taxon>Pseudomonadota</taxon>
        <taxon>Gammaproteobacteria</taxon>
        <taxon>Pseudomonadales</taxon>
        <taxon>Pseudomonadaceae</taxon>
        <taxon>Pseudomonas</taxon>
    </lineage>
</organism>
<dbReference type="InterPro" id="IPR036663">
    <property type="entry name" value="Fumarylacetoacetase_C_sf"/>
</dbReference>
<dbReference type="GO" id="GO:0003824">
    <property type="term" value="F:catalytic activity"/>
    <property type="evidence" value="ECO:0007669"/>
    <property type="project" value="InterPro"/>
</dbReference>
<evidence type="ECO:0000259" key="2">
    <source>
        <dbReference type="Pfam" id="PF01557"/>
    </source>
</evidence>
<dbReference type="Pfam" id="PF01557">
    <property type="entry name" value="FAA_hydrolase"/>
    <property type="match status" value="1"/>
</dbReference>
<name>A0AB33EFT7_9PSED</name>
<evidence type="ECO:0000313" key="3">
    <source>
        <dbReference type="EMBL" id="ATE77696.1"/>
    </source>
</evidence>
<dbReference type="InterPro" id="IPR011234">
    <property type="entry name" value="Fumarylacetoacetase-like_C"/>
</dbReference>
<gene>
    <name evidence="3" type="ORF">CNN82_15120</name>
</gene>
<dbReference type="AlphaFoldDB" id="A0AB33EFT7"/>
<protein>
    <recommendedName>
        <fullName evidence="2">Fumarylacetoacetase-like C-terminal domain-containing protein</fullName>
    </recommendedName>
</protein>
<sequence length="63" mass="7251">MGPWLVTQDEFGDPHTLDLWLEVDGHRYQKGNTRTLIFLRPGQTMRLGIEGLGEQHQFTVQAD</sequence>
<evidence type="ECO:0000256" key="1">
    <source>
        <dbReference type="ARBA" id="ARBA00010715"/>
    </source>
</evidence>
<feature type="domain" description="Fumarylacetoacetase-like C-terminal" evidence="2">
    <location>
        <begin position="1"/>
        <end position="38"/>
    </location>
</feature>
<evidence type="ECO:0000313" key="4">
    <source>
        <dbReference type="Proteomes" id="UP000218385"/>
    </source>
</evidence>
<dbReference type="Gene3D" id="3.90.850.10">
    <property type="entry name" value="Fumarylacetoacetase-like, C-terminal domain"/>
    <property type="match status" value="1"/>
</dbReference>
<proteinExistence type="inferred from homology"/>
<dbReference type="SUPFAM" id="SSF56529">
    <property type="entry name" value="FAH"/>
    <property type="match status" value="1"/>
</dbReference>
<comment type="similarity">
    <text evidence="1">Belongs to the hydratase/decarboxylase family.</text>
</comment>
<accession>A0AB33EFT7</accession>
<dbReference type="EMBL" id="CP023466">
    <property type="protein sequence ID" value="ATE77696.1"/>
    <property type="molecule type" value="Genomic_DNA"/>
</dbReference>